<dbReference type="InterPro" id="IPR017884">
    <property type="entry name" value="SANT_dom"/>
</dbReference>
<dbReference type="PANTHER" id="PTHR12802">
    <property type="entry name" value="SWI/SNF COMPLEX-RELATED"/>
    <property type="match status" value="1"/>
</dbReference>
<dbReference type="NCBIfam" id="TIGR01557">
    <property type="entry name" value="myb_SHAQKYF"/>
    <property type="match status" value="1"/>
</dbReference>
<feature type="domain" description="HTH myb-type" evidence="7">
    <location>
        <begin position="12"/>
        <end position="60"/>
    </location>
</feature>
<keyword evidence="4" id="KW-0539">Nucleus</keyword>
<keyword evidence="9" id="KW-1185">Reference proteome</keyword>
<dbReference type="Gene3D" id="1.10.10.60">
    <property type="entry name" value="Homeodomain-like"/>
    <property type="match status" value="1"/>
</dbReference>
<dbReference type="EMBL" id="CAJZBQ010000036">
    <property type="protein sequence ID" value="CAG9324412.1"/>
    <property type="molecule type" value="Genomic_DNA"/>
</dbReference>
<evidence type="ECO:0000313" key="8">
    <source>
        <dbReference type="EMBL" id="CAG9324412.1"/>
    </source>
</evidence>
<dbReference type="InterPro" id="IPR006447">
    <property type="entry name" value="Myb_dom_plants"/>
</dbReference>
<evidence type="ECO:0000256" key="2">
    <source>
        <dbReference type="ARBA" id="ARBA00023125"/>
    </source>
</evidence>
<reference evidence="8" key="1">
    <citation type="submission" date="2021-09" db="EMBL/GenBank/DDBJ databases">
        <authorList>
            <consortium name="AG Swart"/>
            <person name="Singh M."/>
            <person name="Singh A."/>
            <person name="Seah K."/>
            <person name="Emmerich C."/>
        </authorList>
    </citation>
    <scope>NUCLEOTIDE SEQUENCE</scope>
    <source>
        <strain evidence="8">ATCC30299</strain>
    </source>
</reference>
<organism evidence="8 9">
    <name type="scientific">Blepharisma stoltei</name>
    <dbReference type="NCBI Taxonomy" id="1481888"/>
    <lineage>
        <taxon>Eukaryota</taxon>
        <taxon>Sar</taxon>
        <taxon>Alveolata</taxon>
        <taxon>Ciliophora</taxon>
        <taxon>Postciliodesmatophora</taxon>
        <taxon>Heterotrichea</taxon>
        <taxon>Heterotrichida</taxon>
        <taxon>Blepharismidae</taxon>
        <taxon>Blepharisma</taxon>
    </lineage>
</organism>
<dbReference type="GO" id="GO:0003677">
    <property type="term" value="F:DNA binding"/>
    <property type="evidence" value="ECO:0007669"/>
    <property type="project" value="UniProtKB-KW"/>
</dbReference>
<dbReference type="PROSITE" id="PS51294">
    <property type="entry name" value="HTH_MYB"/>
    <property type="match status" value="1"/>
</dbReference>
<feature type="domain" description="SANT" evidence="6">
    <location>
        <begin position="9"/>
        <end position="60"/>
    </location>
</feature>
<dbReference type="Pfam" id="PF00249">
    <property type="entry name" value="Myb_DNA-binding"/>
    <property type="match status" value="1"/>
</dbReference>
<evidence type="ECO:0000259" key="7">
    <source>
        <dbReference type="PROSITE" id="PS51294"/>
    </source>
</evidence>
<dbReference type="InterPro" id="IPR001005">
    <property type="entry name" value="SANT/Myb"/>
</dbReference>
<dbReference type="SMART" id="SM00717">
    <property type="entry name" value="SANT"/>
    <property type="match status" value="1"/>
</dbReference>
<sequence>MSESTDCSSSQGRWTKEENRRFMEALNLYGKDWKKILDYVQTRSMVQIRSHAQKYFIKVEKKKKKKKEEQVLGIPQETRDYDSLTPKEKLDQALLHLQCAHLIQAFRTDLNVLYQQLINVTPPPQTQGEDILPSLPEHWCSRRSQWSSCPCFHMEKEVFILIY</sequence>
<dbReference type="PROSITE" id="PS50090">
    <property type="entry name" value="MYB_LIKE"/>
    <property type="match status" value="1"/>
</dbReference>
<keyword evidence="1" id="KW-0805">Transcription regulation</keyword>
<feature type="domain" description="Myb-like" evidence="5">
    <location>
        <begin position="11"/>
        <end position="56"/>
    </location>
</feature>
<dbReference type="CDD" id="cd00167">
    <property type="entry name" value="SANT"/>
    <property type="match status" value="1"/>
</dbReference>
<dbReference type="InterPro" id="IPR017930">
    <property type="entry name" value="Myb_dom"/>
</dbReference>
<evidence type="ECO:0000256" key="1">
    <source>
        <dbReference type="ARBA" id="ARBA00023015"/>
    </source>
</evidence>
<evidence type="ECO:0000259" key="5">
    <source>
        <dbReference type="PROSITE" id="PS50090"/>
    </source>
</evidence>
<accession>A0AAU9JBV6</accession>
<dbReference type="PROSITE" id="PS51293">
    <property type="entry name" value="SANT"/>
    <property type="match status" value="1"/>
</dbReference>
<dbReference type="Proteomes" id="UP001162131">
    <property type="component" value="Unassembled WGS sequence"/>
</dbReference>
<dbReference type="SUPFAM" id="SSF46689">
    <property type="entry name" value="Homeodomain-like"/>
    <property type="match status" value="1"/>
</dbReference>
<evidence type="ECO:0000256" key="4">
    <source>
        <dbReference type="ARBA" id="ARBA00023242"/>
    </source>
</evidence>
<dbReference type="AlphaFoldDB" id="A0AAU9JBV6"/>
<evidence type="ECO:0000259" key="6">
    <source>
        <dbReference type="PROSITE" id="PS51293"/>
    </source>
</evidence>
<evidence type="ECO:0000313" key="9">
    <source>
        <dbReference type="Proteomes" id="UP001162131"/>
    </source>
</evidence>
<comment type="caution">
    <text evidence="8">The sequence shown here is derived from an EMBL/GenBank/DDBJ whole genome shotgun (WGS) entry which is preliminary data.</text>
</comment>
<dbReference type="InterPro" id="IPR009057">
    <property type="entry name" value="Homeodomain-like_sf"/>
</dbReference>
<gene>
    <name evidence="8" type="ORF">BSTOLATCC_MIC36204</name>
</gene>
<proteinExistence type="predicted"/>
<evidence type="ECO:0000256" key="3">
    <source>
        <dbReference type="ARBA" id="ARBA00023163"/>
    </source>
</evidence>
<keyword evidence="3" id="KW-0804">Transcription</keyword>
<keyword evidence="2" id="KW-0238">DNA-binding</keyword>
<name>A0AAU9JBV6_9CILI</name>
<protein>
    <submittedName>
        <fullName evidence="8">Uncharacterized protein</fullName>
    </submittedName>
</protein>